<organism evidence="2 3">
    <name type="scientific">Aphis craccivora</name>
    <name type="common">Cowpea aphid</name>
    <dbReference type="NCBI Taxonomy" id="307492"/>
    <lineage>
        <taxon>Eukaryota</taxon>
        <taxon>Metazoa</taxon>
        <taxon>Ecdysozoa</taxon>
        <taxon>Arthropoda</taxon>
        <taxon>Hexapoda</taxon>
        <taxon>Insecta</taxon>
        <taxon>Pterygota</taxon>
        <taxon>Neoptera</taxon>
        <taxon>Paraneoptera</taxon>
        <taxon>Hemiptera</taxon>
        <taxon>Sternorrhyncha</taxon>
        <taxon>Aphidomorpha</taxon>
        <taxon>Aphidoidea</taxon>
        <taxon>Aphididae</taxon>
        <taxon>Aphidini</taxon>
        <taxon>Aphis</taxon>
        <taxon>Aphis</taxon>
    </lineage>
</organism>
<keyword evidence="1" id="KW-0472">Membrane</keyword>
<gene>
    <name evidence="2" type="ORF">FWK35_00014303</name>
</gene>
<name>A0A6G0ZKN9_APHCR</name>
<evidence type="ECO:0000256" key="1">
    <source>
        <dbReference type="SAM" id="Phobius"/>
    </source>
</evidence>
<dbReference type="EMBL" id="VUJU01000274">
    <property type="protein sequence ID" value="KAF0771607.1"/>
    <property type="molecule type" value="Genomic_DNA"/>
</dbReference>
<sequence>MQNRLSSTLFLIFGLAFNERYIHTHIKERRHCYSPTSSGERKRQKRGWCVNFGESCSRRHRRRWQQKLFKTAKGMRLGCVCVCVCVCVYVCVRVRVEKDLRRRKGGKKKGVIPHKSGSRFPIPLQRAYSICVGVCSSIQYFR</sequence>
<feature type="transmembrane region" description="Helical" evidence="1">
    <location>
        <begin position="74"/>
        <end position="94"/>
    </location>
</feature>
<keyword evidence="1" id="KW-0812">Transmembrane</keyword>
<reference evidence="2 3" key="1">
    <citation type="submission" date="2019-08" db="EMBL/GenBank/DDBJ databases">
        <title>Whole genome of Aphis craccivora.</title>
        <authorList>
            <person name="Voronova N.V."/>
            <person name="Shulinski R.S."/>
            <person name="Bandarenka Y.V."/>
            <person name="Zhorov D.G."/>
            <person name="Warner D."/>
        </authorList>
    </citation>
    <scope>NUCLEOTIDE SEQUENCE [LARGE SCALE GENOMIC DNA]</scope>
    <source>
        <strain evidence="2">180601</strain>
        <tissue evidence="2">Whole Body</tissue>
    </source>
</reference>
<keyword evidence="3" id="KW-1185">Reference proteome</keyword>
<protein>
    <submittedName>
        <fullName evidence="2">Uncharacterized protein</fullName>
    </submittedName>
</protein>
<dbReference type="Proteomes" id="UP000478052">
    <property type="component" value="Unassembled WGS sequence"/>
</dbReference>
<accession>A0A6G0ZKN9</accession>
<keyword evidence="1" id="KW-1133">Transmembrane helix</keyword>
<evidence type="ECO:0000313" key="3">
    <source>
        <dbReference type="Proteomes" id="UP000478052"/>
    </source>
</evidence>
<evidence type="ECO:0000313" key="2">
    <source>
        <dbReference type="EMBL" id="KAF0771607.1"/>
    </source>
</evidence>
<proteinExistence type="predicted"/>
<comment type="caution">
    <text evidence="2">The sequence shown here is derived from an EMBL/GenBank/DDBJ whole genome shotgun (WGS) entry which is preliminary data.</text>
</comment>
<dbReference type="AlphaFoldDB" id="A0A6G0ZKN9"/>